<reference evidence="1" key="2">
    <citation type="submission" date="2018-08" db="UniProtKB">
        <authorList>
            <consortium name="EnsemblPlants"/>
        </authorList>
    </citation>
    <scope>IDENTIFICATION</scope>
    <source>
        <strain evidence="1">Yugu1</strain>
    </source>
</reference>
<sequence>MRQRPNVYHDFHHLFSCRRDQSKLKVQHQASTSS</sequence>
<protein>
    <submittedName>
        <fullName evidence="1">Uncharacterized protein</fullName>
    </submittedName>
</protein>
<name>K3YF44_SETIT</name>
<dbReference type="EnsemblPlants" id="KQK99682">
    <property type="protein sequence ID" value="KQK99682"/>
    <property type="gene ID" value="SETIT_012861mg"/>
</dbReference>
<dbReference type="AlphaFoldDB" id="K3YF44"/>
<dbReference type="EMBL" id="AGNK02004567">
    <property type="status" value="NOT_ANNOTATED_CDS"/>
    <property type="molecule type" value="Genomic_DNA"/>
</dbReference>
<keyword evidence="2" id="KW-1185">Reference proteome</keyword>
<dbReference type="Gramene" id="KQK99682">
    <property type="protein sequence ID" value="KQK99682"/>
    <property type="gene ID" value="SETIT_012861mg"/>
</dbReference>
<proteinExistence type="predicted"/>
<accession>K3YF44</accession>
<dbReference type="HOGENOM" id="CLU_3377965_0_0_1"/>
<evidence type="ECO:0000313" key="1">
    <source>
        <dbReference type="EnsemblPlants" id="KQK99682"/>
    </source>
</evidence>
<organism evidence="1 2">
    <name type="scientific">Setaria italica</name>
    <name type="common">Foxtail millet</name>
    <name type="synonym">Panicum italicum</name>
    <dbReference type="NCBI Taxonomy" id="4555"/>
    <lineage>
        <taxon>Eukaryota</taxon>
        <taxon>Viridiplantae</taxon>
        <taxon>Streptophyta</taxon>
        <taxon>Embryophyta</taxon>
        <taxon>Tracheophyta</taxon>
        <taxon>Spermatophyta</taxon>
        <taxon>Magnoliopsida</taxon>
        <taxon>Liliopsida</taxon>
        <taxon>Poales</taxon>
        <taxon>Poaceae</taxon>
        <taxon>PACMAD clade</taxon>
        <taxon>Panicoideae</taxon>
        <taxon>Panicodae</taxon>
        <taxon>Paniceae</taxon>
        <taxon>Cenchrinae</taxon>
        <taxon>Setaria</taxon>
    </lineage>
</organism>
<dbReference type="Proteomes" id="UP000004995">
    <property type="component" value="Unassembled WGS sequence"/>
</dbReference>
<dbReference type="InParanoid" id="K3YF44"/>
<evidence type="ECO:0000313" key="2">
    <source>
        <dbReference type="Proteomes" id="UP000004995"/>
    </source>
</evidence>
<reference evidence="2" key="1">
    <citation type="journal article" date="2012" name="Nat. Biotechnol.">
        <title>Reference genome sequence of the model plant Setaria.</title>
        <authorList>
            <person name="Bennetzen J.L."/>
            <person name="Schmutz J."/>
            <person name="Wang H."/>
            <person name="Percifield R."/>
            <person name="Hawkins J."/>
            <person name="Pontaroli A.C."/>
            <person name="Estep M."/>
            <person name="Feng L."/>
            <person name="Vaughn J.N."/>
            <person name="Grimwood J."/>
            <person name="Jenkins J."/>
            <person name="Barry K."/>
            <person name="Lindquist E."/>
            <person name="Hellsten U."/>
            <person name="Deshpande S."/>
            <person name="Wang X."/>
            <person name="Wu X."/>
            <person name="Mitros T."/>
            <person name="Triplett J."/>
            <person name="Yang X."/>
            <person name="Ye C.Y."/>
            <person name="Mauro-Herrera M."/>
            <person name="Wang L."/>
            <person name="Li P."/>
            <person name="Sharma M."/>
            <person name="Sharma R."/>
            <person name="Ronald P.C."/>
            <person name="Panaud O."/>
            <person name="Kellogg E.A."/>
            <person name="Brutnell T.P."/>
            <person name="Doust A.N."/>
            <person name="Tuskan G.A."/>
            <person name="Rokhsar D."/>
            <person name="Devos K.M."/>
        </authorList>
    </citation>
    <scope>NUCLEOTIDE SEQUENCE [LARGE SCALE GENOMIC DNA]</scope>
    <source>
        <strain evidence="2">cv. Yugu1</strain>
    </source>
</reference>